<name>A0A918PLZ0_9BACT</name>
<gene>
    <name evidence="1" type="ORF">GCM10007049_02600</name>
</gene>
<comment type="caution">
    <text evidence="1">The sequence shown here is derived from an EMBL/GenBank/DDBJ whole genome shotgun (WGS) entry which is preliminary data.</text>
</comment>
<accession>A0A918PLZ0</accession>
<proteinExistence type="predicted"/>
<reference evidence="1" key="2">
    <citation type="submission" date="2020-09" db="EMBL/GenBank/DDBJ databases">
        <authorList>
            <person name="Sun Q."/>
            <person name="Kim S."/>
        </authorList>
    </citation>
    <scope>NUCLEOTIDE SEQUENCE</scope>
    <source>
        <strain evidence="1">KCTC 12368</strain>
    </source>
</reference>
<organism evidence="1 2">
    <name type="scientific">Echinicola pacifica</name>
    <dbReference type="NCBI Taxonomy" id="346377"/>
    <lineage>
        <taxon>Bacteria</taxon>
        <taxon>Pseudomonadati</taxon>
        <taxon>Bacteroidota</taxon>
        <taxon>Cytophagia</taxon>
        <taxon>Cytophagales</taxon>
        <taxon>Cyclobacteriaceae</taxon>
        <taxon>Echinicola</taxon>
    </lineage>
</organism>
<keyword evidence="2" id="KW-1185">Reference proteome</keyword>
<dbReference type="AlphaFoldDB" id="A0A918PLZ0"/>
<dbReference type="Proteomes" id="UP000619457">
    <property type="component" value="Unassembled WGS sequence"/>
</dbReference>
<evidence type="ECO:0000313" key="2">
    <source>
        <dbReference type="Proteomes" id="UP000619457"/>
    </source>
</evidence>
<dbReference type="EMBL" id="BMWX01000001">
    <property type="protein sequence ID" value="GGZ14237.1"/>
    <property type="molecule type" value="Genomic_DNA"/>
</dbReference>
<reference evidence="1" key="1">
    <citation type="journal article" date="2014" name="Int. J. Syst. Evol. Microbiol.">
        <title>Complete genome sequence of Corynebacterium casei LMG S-19264T (=DSM 44701T), isolated from a smear-ripened cheese.</title>
        <authorList>
            <consortium name="US DOE Joint Genome Institute (JGI-PGF)"/>
            <person name="Walter F."/>
            <person name="Albersmeier A."/>
            <person name="Kalinowski J."/>
            <person name="Ruckert C."/>
        </authorList>
    </citation>
    <scope>NUCLEOTIDE SEQUENCE</scope>
    <source>
        <strain evidence="1">KCTC 12368</strain>
    </source>
</reference>
<sequence length="49" mass="5472">MYVRMIIIGRANEQIREGAYEECRLSADVYADASTLPADSGLIDAWSLH</sequence>
<protein>
    <submittedName>
        <fullName evidence="1">Uncharacterized protein</fullName>
    </submittedName>
</protein>
<evidence type="ECO:0000313" key="1">
    <source>
        <dbReference type="EMBL" id="GGZ14237.1"/>
    </source>
</evidence>